<proteinExistence type="predicted"/>
<dbReference type="OrthoDB" id="63113at2759"/>
<organism evidence="2 3">
    <name type="scientific">Cudoniella acicularis</name>
    <dbReference type="NCBI Taxonomy" id="354080"/>
    <lineage>
        <taxon>Eukaryota</taxon>
        <taxon>Fungi</taxon>
        <taxon>Dikarya</taxon>
        <taxon>Ascomycota</taxon>
        <taxon>Pezizomycotina</taxon>
        <taxon>Leotiomycetes</taxon>
        <taxon>Helotiales</taxon>
        <taxon>Tricladiaceae</taxon>
        <taxon>Cudoniella</taxon>
    </lineage>
</organism>
<protein>
    <recommendedName>
        <fullName evidence="4">Prenylated Rab acceptor 1</fullName>
    </recommendedName>
</protein>
<gene>
    <name evidence="2" type="ORF">G7Y89_g10483</name>
</gene>
<name>A0A8H4W0X1_9HELO</name>
<feature type="compositionally biased region" description="Acidic residues" evidence="1">
    <location>
        <begin position="55"/>
        <end position="69"/>
    </location>
</feature>
<feature type="compositionally biased region" description="Basic and acidic residues" evidence="1">
    <location>
        <begin position="377"/>
        <end position="386"/>
    </location>
</feature>
<feature type="compositionally biased region" description="Basic and acidic residues" evidence="1">
    <location>
        <begin position="97"/>
        <end position="110"/>
    </location>
</feature>
<evidence type="ECO:0000313" key="3">
    <source>
        <dbReference type="Proteomes" id="UP000566819"/>
    </source>
</evidence>
<evidence type="ECO:0000256" key="1">
    <source>
        <dbReference type="SAM" id="MobiDB-lite"/>
    </source>
</evidence>
<accession>A0A8H4W0X1</accession>
<feature type="region of interest" description="Disordered" evidence="1">
    <location>
        <begin position="1"/>
        <end position="32"/>
    </location>
</feature>
<feature type="compositionally biased region" description="Polar residues" evidence="1">
    <location>
        <begin position="221"/>
        <end position="243"/>
    </location>
</feature>
<comment type="caution">
    <text evidence="2">The sequence shown here is derived from an EMBL/GenBank/DDBJ whole genome shotgun (WGS) entry which is preliminary data.</text>
</comment>
<feature type="compositionally biased region" description="Low complexity" evidence="1">
    <location>
        <begin position="274"/>
        <end position="284"/>
    </location>
</feature>
<feature type="compositionally biased region" description="Polar residues" evidence="1">
    <location>
        <begin position="313"/>
        <end position="324"/>
    </location>
</feature>
<keyword evidence="3" id="KW-1185">Reference proteome</keyword>
<dbReference type="Proteomes" id="UP000566819">
    <property type="component" value="Unassembled WGS sequence"/>
</dbReference>
<sequence length="400" mass="43739">MWQEEIRVEELDSGDDSDTQGVGLNSGKKRFASDPLHFTGIDLAPARARRSYAFDDGDGDSSDDSDASEESGSSVRQIALRDKEEALVQSALGRIRRAQEKGKQEVKLNQDELDALEKRRRRMQAAATTKARKGSDSSGSGSEKKRRKERTITIPIAPAESIGRNKGKSTRVEESRPPATSPPGMLISGPDGLTYAPIGYYPVQGLTQNSPNRSPNRPRSASTQQLLGSQPPQFSYSTGQSSRHFSEGMRPTSSSSNSPRRPLPDEEGWMPGNSRRSSTSSHQSLNPFDYQITSEVPPPIPQHYLQGGRRQVSGPSDIQYSSLPRTLPAVTGYPAAARASGSSDPALRRQSSYRDELGDSASDDESDELGNGVQVFPEREIREPASRKPVAGNKRRRRSK</sequence>
<feature type="compositionally biased region" description="Low complexity" evidence="1">
    <location>
        <begin position="209"/>
        <end position="220"/>
    </location>
</feature>
<evidence type="ECO:0008006" key="4">
    <source>
        <dbReference type="Google" id="ProtNLM"/>
    </source>
</evidence>
<feature type="region of interest" description="Disordered" evidence="1">
    <location>
        <begin position="96"/>
        <end position="400"/>
    </location>
</feature>
<feature type="compositionally biased region" description="Basic and acidic residues" evidence="1">
    <location>
        <begin position="1"/>
        <end position="10"/>
    </location>
</feature>
<feature type="region of interest" description="Disordered" evidence="1">
    <location>
        <begin position="52"/>
        <end position="82"/>
    </location>
</feature>
<reference evidence="2 3" key="1">
    <citation type="submission" date="2020-03" db="EMBL/GenBank/DDBJ databases">
        <title>Draft Genome Sequence of Cudoniella acicularis.</title>
        <authorList>
            <person name="Buettner E."/>
            <person name="Kellner H."/>
        </authorList>
    </citation>
    <scope>NUCLEOTIDE SEQUENCE [LARGE SCALE GENOMIC DNA]</scope>
    <source>
        <strain evidence="2 3">DSM 108380</strain>
    </source>
</reference>
<feature type="compositionally biased region" description="Low complexity" evidence="1">
    <location>
        <begin position="250"/>
        <end position="260"/>
    </location>
</feature>
<evidence type="ECO:0000313" key="2">
    <source>
        <dbReference type="EMBL" id="KAF4627675.1"/>
    </source>
</evidence>
<dbReference type="AlphaFoldDB" id="A0A8H4W0X1"/>
<dbReference type="EMBL" id="JAAMPI010000930">
    <property type="protein sequence ID" value="KAF4627675.1"/>
    <property type="molecule type" value="Genomic_DNA"/>
</dbReference>